<feature type="transmembrane region" description="Helical" evidence="1">
    <location>
        <begin position="76"/>
        <end position="96"/>
    </location>
</feature>
<evidence type="ECO:0000256" key="2">
    <source>
        <dbReference type="SAM" id="SignalP"/>
    </source>
</evidence>
<keyword evidence="4" id="KW-1185">Reference proteome</keyword>
<accession>D8SKC2</accession>
<evidence type="ECO:0000313" key="3">
    <source>
        <dbReference type="EMBL" id="EFJ15200.1"/>
    </source>
</evidence>
<dbReference type="KEGG" id="smo:SELMODRAFT_423029"/>
<organism evidence="4">
    <name type="scientific">Selaginella moellendorffii</name>
    <name type="common">Spikemoss</name>
    <dbReference type="NCBI Taxonomy" id="88036"/>
    <lineage>
        <taxon>Eukaryota</taxon>
        <taxon>Viridiplantae</taxon>
        <taxon>Streptophyta</taxon>
        <taxon>Embryophyta</taxon>
        <taxon>Tracheophyta</taxon>
        <taxon>Lycopodiopsida</taxon>
        <taxon>Selaginellales</taxon>
        <taxon>Selaginellaceae</taxon>
        <taxon>Selaginella</taxon>
    </lineage>
</organism>
<proteinExistence type="predicted"/>
<feature type="transmembrane region" description="Helical" evidence="1">
    <location>
        <begin position="45"/>
        <end position="64"/>
    </location>
</feature>
<feature type="transmembrane region" description="Helical" evidence="1">
    <location>
        <begin position="138"/>
        <end position="156"/>
    </location>
</feature>
<protein>
    <submittedName>
        <fullName evidence="3">Uncharacterized protein</fullName>
    </submittedName>
</protein>
<name>D8SKC2_SELML</name>
<keyword evidence="1" id="KW-1133">Transmembrane helix</keyword>
<sequence>MRMRMSFVSLLLVLASGISIARIFVESIVPSSVFDQALSVSQPPTWAYWMGIASTIVSFLASLPPAVQAEEVENPVPVGSVAVLATSTLGFFHFLATSEKWMFTKSSWSQLARWVSTFTAALYGISASQLPIAKVIKVGASLFLYATAAVASPIFAQDFARDVHGAFTALVYTYGLFWGVPFVLRGLLSFHHCFGTMLSRVFEVRSFVKPTAQLGFTTEWRFITSSALSTLSSLMWVFYSSFEEHHHGHFVISIVATVCGALLGVWQFLQKSWK</sequence>
<evidence type="ECO:0000256" key="1">
    <source>
        <dbReference type="SAM" id="Phobius"/>
    </source>
</evidence>
<evidence type="ECO:0000313" key="4">
    <source>
        <dbReference type="Proteomes" id="UP000001514"/>
    </source>
</evidence>
<dbReference type="HOGENOM" id="CLU_1017067_0_0_1"/>
<keyword evidence="2" id="KW-0732">Signal</keyword>
<dbReference type="InParanoid" id="D8SKC2"/>
<gene>
    <name evidence="3" type="ORF">SELMODRAFT_423029</name>
</gene>
<feature type="signal peptide" evidence="2">
    <location>
        <begin position="1"/>
        <end position="21"/>
    </location>
</feature>
<feature type="chain" id="PRO_5003122796" evidence="2">
    <location>
        <begin position="22"/>
        <end position="274"/>
    </location>
</feature>
<dbReference type="Gramene" id="EFJ15200">
    <property type="protein sequence ID" value="EFJ15200"/>
    <property type="gene ID" value="SELMODRAFT_423029"/>
</dbReference>
<feature type="transmembrane region" description="Helical" evidence="1">
    <location>
        <begin position="220"/>
        <end position="238"/>
    </location>
</feature>
<feature type="transmembrane region" description="Helical" evidence="1">
    <location>
        <begin position="108"/>
        <end position="126"/>
    </location>
</feature>
<dbReference type="AlphaFoldDB" id="D8SKC2"/>
<dbReference type="Proteomes" id="UP000001514">
    <property type="component" value="Unassembled WGS sequence"/>
</dbReference>
<keyword evidence="1" id="KW-0812">Transmembrane</keyword>
<feature type="transmembrane region" description="Helical" evidence="1">
    <location>
        <begin position="250"/>
        <end position="269"/>
    </location>
</feature>
<keyword evidence="1" id="KW-0472">Membrane</keyword>
<reference evidence="3 4" key="1">
    <citation type="journal article" date="2011" name="Science">
        <title>The Selaginella genome identifies genetic changes associated with the evolution of vascular plants.</title>
        <authorList>
            <person name="Banks J.A."/>
            <person name="Nishiyama T."/>
            <person name="Hasebe M."/>
            <person name="Bowman J.L."/>
            <person name="Gribskov M."/>
            <person name="dePamphilis C."/>
            <person name="Albert V.A."/>
            <person name="Aono N."/>
            <person name="Aoyama T."/>
            <person name="Ambrose B.A."/>
            <person name="Ashton N.W."/>
            <person name="Axtell M.J."/>
            <person name="Barker E."/>
            <person name="Barker M.S."/>
            <person name="Bennetzen J.L."/>
            <person name="Bonawitz N.D."/>
            <person name="Chapple C."/>
            <person name="Cheng C."/>
            <person name="Correa L.G."/>
            <person name="Dacre M."/>
            <person name="DeBarry J."/>
            <person name="Dreyer I."/>
            <person name="Elias M."/>
            <person name="Engstrom E.M."/>
            <person name="Estelle M."/>
            <person name="Feng L."/>
            <person name="Finet C."/>
            <person name="Floyd S.K."/>
            <person name="Frommer W.B."/>
            <person name="Fujita T."/>
            <person name="Gramzow L."/>
            <person name="Gutensohn M."/>
            <person name="Harholt J."/>
            <person name="Hattori M."/>
            <person name="Heyl A."/>
            <person name="Hirai T."/>
            <person name="Hiwatashi Y."/>
            <person name="Ishikawa M."/>
            <person name="Iwata M."/>
            <person name="Karol K.G."/>
            <person name="Koehler B."/>
            <person name="Kolukisaoglu U."/>
            <person name="Kubo M."/>
            <person name="Kurata T."/>
            <person name="Lalonde S."/>
            <person name="Li K."/>
            <person name="Li Y."/>
            <person name="Litt A."/>
            <person name="Lyons E."/>
            <person name="Manning G."/>
            <person name="Maruyama T."/>
            <person name="Michael T.P."/>
            <person name="Mikami K."/>
            <person name="Miyazaki S."/>
            <person name="Morinaga S."/>
            <person name="Murata T."/>
            <person name="Mueller-Roeber B."/>
            <person name="Nelson D.R."/>
            <person name="Obara M."/>
            <person name="Oguri Y."/>
            <person name="Olmstead R.G."/>
            <person name="Onodera N."/>
            <person name="Petersen B.L."/>
            <person name="Pils B."/>
            <person name="Prigge M."/>
            <person name="Rensing S.A."/>
            <person name="Riano-Pachon D.M."/>
            <person name="Roberts A.W."/>
            <person name="Sato Y."/>
            <person name="Scheller H.V."/>
            <person name="Schulz B."/>
            <person name="Schulz C."/>
            <person name="Shakirov E.V."/>
            <person name="Shibagaki N."/>
            <person name="Shinohara N."/>
            <person name="Shippen D.E."/>
            <person name="Soerensen I."/>
            <person name="Sotooka R."/>
            <person name="Sugimoto N."/>
            <person name="Sugita M."/>
            <person name="Sumikawa N."/>
            <person name="Tanurdzic M."/>
            <person name="Theissen G."/>
            <person name="Ulvskov P."/>
            <person name="Wakazuki S."/>
            <person name="Weng J.K."/>
            <person name="Willats W.W."/>
            <person name="Wipf D."/>
            <person name="Wolf P.G."/>
            <person name="Yang L."/>
            <person name="Zimmer A.D."/>
            <person name="Zhu Q."/>
            <person name="Mitros T."/>
            <person name="Hellsten U."/>
            <person name="Loque D."/>
            <person name="Otillar R."/>
            <person name="Salamov A."/>
            <person name="Schmutz J."/>
            <person name="Shapiro H."/>
            <person name="Lindquist E."/>
            <person name="Lucas S."/>
            <person name="Rokhsar D."/>
            <person name="Grigoriev I.V."/>
        </authorList>
    </citation>
    <scope>NUCLEOTIDE SEQUENCE [LARGE SCALE GENOMIC DNA]</scope>
</reference>
<feature type="transmembrane region" description="Helical" evidence="1">
    <location>
        <begin position="176"/>
        <end position="199"/>
    </location>
</feature>
<dbReference type="EMBL" id="GL377624">
    <property type="protein sequence ID" value="EFJ15200.1"/>
    <property type="molecule type" value="Genomic_DNA"/>
</dbReference>